<feature type="compositionally biased region" description="Basic and acidic residues" evidence="1">
    <location>
        <begin position="327"/>
        <end position="344"/>
    </location>
</feature>
<gene>
    <name evidence="2" type="ORF">AB1Y20_001255</name>
</gene>
<dbReference type="PANTHER" id="PTHR10933">
    <property type="entry name" value="IMMUNOGLOBULIN-BINDING PROTEIN 1"/>
    <property type="match status" value="1"/>
</dbReference>
<name>A0AB34K7T7_PRYPA</name>
<dbReference type="GO" id="GO:0035303">
    <property type="term" value="P:regulation of dephosphorylation"/>
    <property type="evidence" value="ECO:0007669"/>
    <property type="project" value="TreeGrafter"/>
</dbReference>
<dbReference type="GO" id="GO:0051721">
    <property type="term" value="F:protein phosphatase 2A binding"/>
    <property type="evidence" value="ECO:0007669"/>
    <property type="project" value="TreeGrafter"/>
</dbReference>
<dbReference type="PANTHER" id="PTHR10933:SF9">
    <property type="entry name" value="IMMUNOGLOBULIN-BINDING PROTEIN 1"/>
    <property type="match status" value="1"/>
</dbReference>
<comment type="caution">
    <text evidence="2">The sequence shown here is derived from an EMBL/GenBank/DDBJ whole genome shotgun (WGS) entry which is preliminary data.</text>
</comment>
<dbReference type="InterPro" id="IPR007304">
    <property type="entry name" value="TAP46-like"/>
</dbReference>
<evidence type="ECO:0000313" key="2">
    <source>
        <dbReference type="EMBL" id="KAL1530346.1"/>
    </source>
</evidence>
<dbReference type="GO" id="GO:0005829">
    <property type="term" value="C:cytosol"/>
    <property type="evidence" value="ECO:0007669"/>
    <property type="project" value="TreeGrafter"/>
</dbReference>
<feature type="region of interest" description="Disordered" evidence="1">
    <location>
        <begin position="298"/>
        <end position="354"/>
    </location>
</feature>
<evidence type="ECO:0000256" key="1">
    <source>
        <dbReference type="SAM" id="MobiDB-lite"/>
    </source>
</evidence>
<keyword evidence="3" id="KW-1185">Reference proteome</keyword>
<evidence type="ECO:0000313" key="3">
    <source>
        <dbReference type="Proteomes" id="UP001515480"/>
    </source>
</evidence>
<evidence type="ECO:0008006" key="4">
    <source>
        <dbReference type="Google" id="ProtNLM"/>
    </source>
</evidence>
<dbReference type="EMBL" id="JBGBPQ010000001">
    <property type="protein sequence ID" value="KAL1530346.1"/>
    <property type="molecule type" value="Genomic_DNA"/>
</dbReference>
<dbReference type="AlphaFoldDB" id="A0AB34K7T7"/>
<proteinExistence type="predicted"/>
<sequence length="354" mass="39743">MSLDAASAPLSVNFRKLQSRYSSIVSSELRGNDPAFQQSLRDALSLCDLALLQVIQLNVFSKNEILDDVNTGDMKFLLLGFYRGEMLLRIVDQPPDHSKRIKVLELALAGLRGFIDDLERLEALPKLAKESWESLSSESVDAGTLRTQKIARVKAAKAAQQRMAALAQQLNSKEPDEDTDELEREHVVLLLETCCHTALDSIRSAEQELDMLQKIEKMKLPDGNLPAREVSKADQSDGGGLKMITLMPQTIQKMGDPRRDPKSRLSYATAMQQLHTGVIPGLYTLSVEEGMRDDEAQRALAEARRMEEASARAEARQIEEEEDEDNENARRKLIARDEYRENHTRGAGNRKNRS</sequence>
<accession>A0AB34K7T7</accession>
<dbReference type="GO" id="GO:0009966">
    <property type="term" value="P:regulation of signal transduction"/>
    <property type="evidence" value="ECO:0007669"/>
    <property type="project" value="InterPro"/>
</dbReference>
<organism evidence="2 3">
    <name type="scientific">Prymnesium parvum</name>
    <name type="common">Toxic golden alga</name>
    <dbReference type="NCBI Taxonomy" id="97485"/>
    <lineage>
        <taxon>Eukaryota</taxon>
        <taxon>Haptista</taxon>
        <taxon>Haptophyta</taxon>
        <taxon>Prymnesiophyceae</taxon>
        <taxon>Prymnesiales</taxon>
        <taxon>Prymnesiaceae</taxon>
        <taxon>Prymnesium</taxon>
    </lineage>
</organism>
<dbReference type="Pfam" id="PF04177">
    <property type="entry name" value="TAP42"/>
    <property type="match status" value="1"/>
</dbReference>
<dbReference type="InterPro" id="IPR038511">
    <property type="entry name" value="TAP42/TAP46-like_sf"/>
</dbReference>
<protein>
    <recommendedName>
        <fullName evidence="4">TAP42-like protein</fullName>
    </recommendedName>
</protein>
<reference evidence="2 3" key="1">
    <citation type="journal article" date="2024" name="Science">
        <title>Giant polyketide synthase enzymes in the biosynthesis of giant marine polyether toxins.</title>
        <authorList>
            <person name="Fallon T.R."/>
            <person name="Shende V.V."/>
            <person name="Wierzbicki I.H."/>
            <person name="Pendleton A.L."/>
            <person name="Watervoot N.F."/>
            <person name="Auber R.P."/>
            <person name="Gonzalez D.J."/>
            <person name="Wisecaver J.H."/>
            <person name="Moore B.S."/>
        </authorList>
    </citation>
    <scope>NUCLEOTIDE SEQUENCE [LARGE SCALE GENOMIC DNA]</scope>
    <source>
        <strain evidence="2 3">12B1</strain>
    </source>
</reference>
<feature type="compositionally biased region" description="Basic and acidic residues" evidence="1">
    <location>
        <begin position="298"/>
        <end position="318"/>
    </location>
</feature>
<dbReference type="Proteomes" id="UP001515480">
    <property type="component" value="Unassembled WGS sequence"/>
</dbReference>
<dbReference type="Gene3D" id="1.25.40.540">
    <property type="entry name" value="TAP42-like family"/>
    <property type="match status" value="1"/>
</dbReference>